<dbReference type="EMBL" id="ML995474">
    <property type="protein sequence ID" value="KAF2147468.1"/>
    <property type="molecule type" value="Genomic_DNA"/>
</dbReference>
<name>A0A6A6BUH2_9PEZI</name>
<evidence type="ECO:0000313" key="2">
    <source>
        <dbReference type="EMBL" id="KAF2147468.1"/>
    </source>
</evidence>
<keyword evidence="3" id="KW-1185">Reference proteome</keyword>
<protein>
    <submittedName>
        <fullName evidence="2">Uncharacterized protein</fullName>
    </submittedName>
</protein>
<keyword evidence="1" id="KW-0732">Signal</keyword>
<evidence type="ECO:0000256" key="1">
    <source>
        <dbReference type="SAM" id="SignalP"/>
    </source>
</evidence>
<feature type="signal peptide" evidence="1">
    <location>
        <begin position="1"/>
        <end position="23"/>
    </location>
</feature>
<dbReference type="RefSeq" id="XP_033403176.1">
    <property type="nucleotide sequence ID" value="XM_033539592.1"/>
</dbReference>
<gene>
    <name evidence="2" type="ORF">K452DRAFT_282469</name>
</gene>
<accession>A0A6A6BUH2</accession>
<dbReference type="GeneID" id="54297088"/>
<sequence length="67" mass="6826">MAARTSAVACVLLLLLLLRLQLSYPIPPFRRAFSLGTCLPAAVGVTGAGRRSPMAAVGSGMGRRAGG</sequence>
<reference evidence="2" key="1">
    <citation type="journal article" date="2020" name="Stud. Mycol.">
        <title>101 Dothideomycetes genomes: a test case for predicting lifestyles and emergence of pathogens.</title>
        <authorList>
            <person name="Haridas S."/>
            <person name="Albert R."/>
            <person name="Binder M."/>
            <person name="Bloem J."/>
            <person name="Labutti K."/>
            <person name="Salamov A."/>
            <person name="Andreopoulos B."/>
            <person name="Baker S."/>
            <person name="Barry K."/>
            <person name="Bills G."/>
            <person name="Bluhm B."/>
            <person name="Cannon C."/>
            <person name="Castanera R."/>
            <person name="Culley D."/>
            <person name="Daum C."/>
            <person name="Ezra D."/>
            <person name="Gonzalez J."/>
            <person name="Henrissat B."/>
            <person name="Kuo A."/>
            <person name="Liang C."/>
            <person name="Lipzen A."/>
            <person name="Lutzoni F."/>
            <person name="Magnuson J."/>
            <person name="Mondo S."/>
            <person name="Nolan M."/>
            <person name="Ohm R."/>
            <person name="Pangilinan J."/>
            <person name="Park H.-J."/>
            <person name="Ramirez L."/>
            <person name="Alfaro M."/>
            <person name="Sun H."/>
            <person name="Tritt A."/>
            <person name="Yoshinaga Y."/>
            <person name="Zwiers L.-H."/>
            <person name="Turgeon B."/>
            <person name="Goodwin S."/>
            <person name="Spatafora J."/>
            <person name="Crous P."/>
            <person name="Grigoriev I."/>
        </authorList>
    </citation>
    <scope>NUCLEOTIDE SEQUENCE</scope>
    <source>
        <strain evidence="2">CBS 121167</strain>
    </source>
</reference>
<dbReference type="Proteomes" id="UP000799438">
    <property type="component" value="Unassembled WGS sequence"/>
</dbReference>
<organism evidence="2 3">
    <name type="scientific">Aplosporella prunicola CBS 121167</name>
    <dbReference type="NCBI Taxonomy" id="1176127"/>
    <lineage>
        <taxon>Eukaryota</taxon>
        <taxon>Fungi</taxon>
        <taxon>Dikarya</taxon>
        <taxon>Ascomycota</taxon>
        <taxon>Pezizomycotina</taxon>
        <taxon>Dothideomycetes</taxon>
        <taxon>Dothideomycetes incertae sedis</taxon>
        <taxon>Botryosphaeriales</taxon>
        <taxon>Aplosporellaceae</taxon>
        <taxon>Aplosporella</taxon>
    </lineage>
</organism>
<proteinExistence type="predicted"/>
<evidence type="ECO:0000313" key="3">
    <source>
        <dbReference type="Proteomes" id="UP000799438"/>
    </source>
</evidence>
<feature type="chain" id="PRO_5025616522" evidence="1">
    <location>
        <begin position="24"/>
        <end position="67"/>
    </location>
</feature>
<dbReference type="AlphaFoldDB" id="A0A6A6BUH2"/>